<dbReference type="InterPro" id="IPR036625">
    <property type="entry name" value="E3-bd_dom_sf"/>
</dbReference>
<organism evidence="7 8">
    <name type="scientific">Ilex paraguariensis</name>
    <name type="common">yerba mate</name>
    <dbReference type="NCBI Taxonomy" id="185542"/>
    <lineage>
        <taxon>Eukaryota</taxon>
        <taxon>Viridiplantae</taxon>
        <taxon>Streptophyta</taxon>
        <taxon>Embryophyta</taxon>
        <taxon>Tracheophyta</taxon>
        <taxon>Spermatophyta</taxon>
        <taxon>Magnoliopsida</taxon>
        <taxon>eudicotyledons</taxon>
        <taxon>Gunneridae</taxon>
        <taxon>Pentapetalae</taxon>
        <taxon>asterids</taxon>
        <taxon>campanulids</taxon>
        <taxon>Aquifoliales</taxon>
        <taxon>Aquifoliaceae</taxon>
        <taxon>Ilex</taxon>
    </lineage>
</organism>
<dbReference type="Gene3D" id="4.10.320.10">
    <property type="entry name" value="E3-binding domain"/>
    <property type="match status" value="1"/>
</dbReference>
<dbReference type="Pfam" id="PF02817">
    <property type="entry name" value="E3_binding"/>
    <property type="match status" value="1"/>
</dbReference>
<dbReference type="Proteomes" id="UP001642360">
    <property type="component" value="Unassembled WGS sequence"/>
</dbReference>
<feature type="compositionally biased region" description="Low complexity" evidence="4">
    <location>
        <begin position="422"/>
        <end position="434"/>
    </location>
</feature>
<evidence type="ECO:0000256" key="1">
    <source>
        <dbReference type="ARBA" id="ARBA00007317"/>
    </source>
</evidence>
<dbReference type="InterPro" id="IPR000089">
    <property type="entry name" value="Biotin_lipoyl"/>
</dbReference>
<dbReference type="InterPro" id="IPR045257">
    <property type="entry name" value="E2/Pdx1"/>
</dbReference>
<dbReference type="FunFam" id="2.40.50.100:FF:000010">
    <property type="entry name" value="Acetyltransferase component of pyruvate dehydrogenase complex"/>
    <property type="match status" value="2"/>
</dbReference>
<keyword evidence="8" id="KW-1185">Reference proteome</keyword>
<reference evidence="7 8" key="1">
    <citation type="submission" date="2024-02" db="EMBL/GenBank/DDBJ databases">
        <authorList>
            <person name="Vignale AGUSTIN F."/>
            <person name="Sosa J E."/>
            <person name="Modenutti C."/>
        </authorList>
    </citation>
    <scope>NUCLEOTIDE SEQUENCE [LARGE SCALE GENOMIC DNA]</scope>
</reference>
<dbReference type="PROSITE" id="PS51826">
    <property type="entry name" value="PSBD"/>
    <property type="match status" value="1"/>
</dbReference>
<dbReference type="CDD" id="cd06849">
    <property type="entry name" value="lipoyl_domain"/>
    <property type="match status" value="2"/>
</dbReference>
<dbReference type="InterPro" id="IPR004167">
    <property type="entry name" value="PSBD"/>
</dbReference>
<protein>
    <recommendedName>
        <fullName evidence="9">Dihydrolipoamide acetyltransferase component of pyruvate dehydrogenase complex</fullName>
    </recommendedName>
</protein>
<dbReference type="SUPFAM" id="SSF47005">
    <property type="entry name" value="Peripheral subunit-binding domain of 2-oxo acid dehydrogenase complex"/>
    <property type="match status" value="1"/>
</dbReference>
<comment type="caution">
    <text evidence="7">The sequence shown here is derived from an EMBL/GenBank/DDBJ whole genome shotgun (WGS) entry which is preliminary data.</text>
</comment>
<feature type="region of interest" description="Disordered" evidence="4">
    <location>
        <begin position="422"/>
        <end position="459"/>
    </location>
</feature>
<keyword evidence="2" id="KW-0450">Lipoyl</keyword>
<gene>
    <name evidence="7" type="ORF">ILEXP_LOCUS11994</name>
</gene>
<dbReference type="EMBL" id="CAUOFW020001380">
    <property type="protein sequence ID" value="CAK9144247.1"/>
    <property type="molecule type" value="Genomic_DNA"/>
</dbReference>
<dbReference type="PROSITE" id="PS50968">
    <property type="entry name" value="BIOTINYL_LIPOYL"/>
    <property type="match status" value="1"/>
</dbReference>
<evidence type="ECO:0008006" key="9">
    <source>
        <dbReference type="Google" id="ProtNLM"/>
    </source>
</evidence>
<dbReference type="InterPro" id="IPR011053">
    <property type="entry name" value="Single_hybrid_motif"/>
</dbReference>
<dbReference type="PANTHER" id="PTHR23151:SF90">
    <property type="entry name" value="DIHYDROLIPOYLLYSINE-RESIDUE ACETYLTRANSFERASE COMPONENT OF PYRUVATE DEHYDROGENASE COMPLEX, MITOCHONDRIAL-RELATED"/>
    <property type="match status" value="1"/>
</dbReference>
<evidence type="ECO:0000256" key="4">
    <source>
        <dbReference type="SAM" id="MobiDB-lite"/>
    </source>
</evidence>
<evidence type="ECO:0000256" key="3">
    <source>
        <dbReference type="ARBA" id="ARBA00022946"/>
    </source>
</evidence>
<accession>A0ABC8RHH8</accession>
<evidence type="ECO:0000259" key="5">
    <source>
        <dbReference type="PROSITE" id="PS50968"/>
    </source>
</evidence>
<dbReference type="Pfam" id="PF00364">
    <property type="entry name" value="Biotin_lipoyl"/>
    <property type="match status" value="2"/>
</dbReference>
<evidence type="ECO:0000256" key="2">
    <source>
        <dbReference type="ARBA" id="ARBA00022823"/>
    </source>
</evidence>
<comment type="similarity">
    <text evidence="1">Belongs to the 2-oxoacid dehydrogenase family.</text>
</comment>
<evidence type="ECO:0000313" key="7">
    <source>
        <dbReference type="EMBL" id="CAK9144247.1"/>
    </source>
</evidence>
<evidence type="ECO:0000313" key="8">
    <source>
        <dbReference type="Proteomes" id="UP001642360"/>
    </source>
</evidence>
<dbReference type="PANTHER" id="PTHR23151">
    <property type="entry name" value="DIHYDROLIPOAMIDE ACETYL/SUCCINYL-TRANSFERASE-RELATED"/>
    <property type="match status" value="1"/>
</dbReference>
<keyword evidence="3" id="KW-0809">Transit peptide</keyword>
<name>A0ABC8RHH8_9AQUA</name>
<dbReference type="AlphaFoldDB" id="A0ABC8RHH8"/>
<sequence>MYGYLAERRLDIILDPQQIVGRHQPKWMRYKARKKHPYLYQIVVFGVEVVGDEPPLSLNTMTLGCSLASIDKSETQNPGSAAAYVIGYCCSCSRVQNFIVDGDGTLSRPTPLLLFGGVRDNSSQLKLRSNVRYLSSADLPSHTVIGMPALSPTMTQGNIAKWRKKEGDKVSCIEKTDKATLEFECLEEGFLAKIMVPEGSKDVPVGQPIAITVEEAEDIQKVPATVAGESEVEEKKLSQQNVGNEDWEQETSSVKISASELPPHVVLEMPALSPSMNQGNIAKWRKKEGDKIQVGDVICEIETDKATLEFECLEEGFLAKILAPEGSKDVAMGQPIAITVEEPNDLETVKTSFSGNWMGKEEKPTHHEAKHEGRTQKISFTRISPSAKLLILEHGLDASSLTASGPRGTLTKGDVLAAIKSGKSSPKISSSLEKMPPSPQIQPQTSSESAGLRSQDSYEDLPNSQIRKVILIRPLKNFTRLCWFRIVSYVVVESTNYTVHGELGSLLTQIIPI</sequence>
<dbReference type="PROSITE" id="PS00189">
    <property type="entry name" value="LIPOYL"/>
    <property type="match status" value="1"/>
</dbReference>
<dbReference type="InterPro" id="IPR003016">
    <property type="entry name" value="2-oxoA_DH_lipoyl-BS"/>
</dbReference>
<feature type="domain" description="Lipoyl-binding" evidence="5">
    <location>
        <begin position="264"/>
        <end position="340"/>
    </location>
</feature>
<evidence type="ECO:0000259" key="6">
    <source>
        <dbReference type="PROSITE" id="PS51826"/>
    </source>
</evidence>
<feature type="domain" description="Peripheral subunit-binding (PSBD)" evidence="6">
    <location>
        <begin position="382"/>
        <end position="419"/>
    </location>
</feature>
<feature type="compositionally biased region" description="Basic and acidic residues" evidence="4">
    <location>
        <begin position="359"/>
        <end position="375"/>
    </location>
</feature>
<proteinExistence type="inferred from homology"/>
<dbReference type="SUPFAM" id="SSF51230">
    <property type="entry name" value="Single hybrid motif"/>
    <property type="match status" value="2"/>
</dbReference>
<feature type="region of interest" description="Disordered" evidence="4">
    <location>
        <begin position="355"/>
        <end position="375"/>
    </location>
</feature>
<dbReference type="Gene3D" id="2.40.50.100">
    <property type="match status" value="2"/>
</dbReference>